<evidence type="ECO:0000256" key="8">
    <source>
        <dbReference type="ARBA" id="ARBA00022755"/>
    </source>
</evidence>
<keyword evidence="9 12" id="KW-0456">Lyase</keyword>
<dbReference type="SUPFAM" id="SSF52266">
    <property type="entry name" value="SGNH hydrolase"/>
    <property type="match status" value="1"/>
</dbReference>
<dbReference type="Pfam" id="PF00206">
    <property type="entry name" value="Lyase_1"/>
    <property type="match status" value="1"/>
</dbReference>
<evidence type="ECO:0000256" key="7">
    <source>
        <dbReference type="ARBA" id="ARBA00017058"/>
    </source>
</evidence>
<dbReference type="GO" id="GO:0005829">
    <property type="term" value="C:cytosol"/>
    <property type="evidence" value="ECO:0007669"/>
    <property type="project" value="TreeGrafter"/>
</dbReference>
<dbReference type="InterPro" id="IPR020557">
    <property type="entry name" value="Fumarate_lyase_CS"/>
</dbReference>
<dbReference type="EMBL" id="JAAOAR010000481">
    <property type="protein sequence ID" value="KAF5581073.1"/>
    <property type="molecule type" value="Genomic_DNA"/>
</dbReference>
<protein>
    <recommendedName>
        <fullName evidence="7 12">Adenylosuccinate lyase</fullName>
        <shortName evidence="12">ASL</shortName>
        <ecNumber evidence="6 12">4.3.2.2</ecNumber>
    </recommendedName>
    <alternativeName>
        <fullName evidence="10 12">Adenylosuccinase</fullName>
    </alternativeName>
</protein>
<dbReference type="AlphaFoldDB" id="A0A8H5KYH8"/>
<evidence type="ECO:0000313" key="15">
    <source>
        <dbReference type="Proteomes" id="UP000544095"/>
    </source>
</evidence>
<dbReference type="InterPro" id="IPR036514">
    <property type="entry name" value="SGNH_hydro_sf"/>
</dbReference>
<dbReference type="InterPro" id="IPR004769">
    <property type="entry name" value="Pur_lyase"/>
</dbReference>
<dbReference type="InterPro" id="IPR019468">
    <property type="entry name" value="AdenyloSucc_lyase_C"/>
</dbReference>
<accession>A0A8H5KYH8</accession>
<keyword evidence="15" id="KW-1185">Reference proteome</keyword>
<dbReference type="FunFam" id="1.10.275.60:FF:000001">
    <property type="entry name" value="Adenylosuccinate lyase"/>
    <property type="match status" value="1"/>
</dbReference>
<dbReference type="PROSITE" id="PS00163">
    <property type="entry name" value="FUMARATE_LYASES"/>
    <property type="match status" value="1"/>
</dbReference>
<dbReference type="InterPro" id="IPR022761">
    <property type="entry name" value="Fumarate_lyase_N"/>
</dbReference>
<dbReference type="PANTHER" id="PTHR43172">
    <property type="entry name" value="ADENYLOSUCCINATE LYASE"/>
    <property type="match status" value="1"/>
</dbReference>
<dbReference type="Gene3D" id="1.20.200.10">
    <property type="entry name" value="Fumarase/aspartase (Central domain)"/>
    <property type="match status" value="1"/>
</dbReference>
<dbReference type="SMART" id="SM00998">
    <property type="entry name" value="ADSL_C"/>
    <property type="match status" value="1"/>
</dbReference>
<reference evidence="14 15" key="1">
    <citation type="submission" date="2020-05" db="EMBL/GenBank/DDBJ databases">
        <title>Identification and distribution of gene clusters putatively required for synthesis of sphingolipid metabolism inhibitors in phylogenetically diverse species of the filamentous fungus Fusarium.</title>
        <authorList>
            <person name="Kim H.-S."/>
            <person name="Busman M."/>
            <person name="Brown D.W."/>
            <person name="Divon H."/>
            <person name="Uhlig S."/>
            <person name="Proctor R.H."/>
        </authorList>
    </citation>
    <scope>NUCLEOTIDE SEQUENCE [LARGE SCALE GENOMIC DNA]</scope>
    <source>
        <strain evidence="14 15">NRRL 25211</strain>
    </source>
</reference>
<dbReference type="Proteomes" id="UP000544095">
    <property type="component" value="Unassembled WGS sequence"/>
</dbReference>
<dbReference type="InterPro" id="IPR037459">
    <property type="entry name" value="RhgT-like"/>
</dbReference>
<dbReference type="PANTHER" id="PTHR43172:SF1">
    <property type="entry name" value="ADENYLOSUCCINATE LYASE"/>
    <property type="match status" value="1"/>
</dbReference>
<organism evidence="14 15">
    <name type="scientific">Fusarium pseudoanthophilum</name>
    <dbReference type="NCBI Taxonomy" id="48495"/>
    <lineage>
        <taxon>Eukaryota</taxon>
        <taxon>Fungi</taxon>
        <taxon>Dikarya</taxon>
        <taxon>Ascomycota</taxon>
        <taxon>Pezizomycotina</taxon>
        <taxon>Sordariomycetes</taxon>
        <taxon>Hypocreomycetidae</taxon>
        <taxon>Hypocreales</taxon>
        <taxon>Nectriaceae</taxon>
        <taxon>Fusarium</taxon>
        <taxon>Fusarium fujikuroi species complex</taxon>
    </lineage>
</organism>
<dbReference type="NCBIfam" id="TIGR00928">
    <property type="entry name" value="purB"/>
    <property type="match status" value="1"/>
</dbReference>
<dbReference type="Gene3D" id="1.10.40.30">
    <property type="entry name" value="Fumarase/aspartase (C-terminal domain)"/>
    <property type="match status" value="1"/>
</dbReference>
<comment type="pathway">
    <text evidence="3 12">Purine metabolism; AMP biosynthesis via de novo pathway; AMP from IMP: step 2/2.</text>
</comment>
<evidence type="ECO:0000259" key="13">
    <source>
        <dbReference type="SMART" id="SM00998"/>
    </source>
</evidence>
<sequence>MAAFDTYQTTLTGRYCSQELSHLFSQRSRHSTWRKLWLYLAESEKELGINTITDEALEQMRANLTVTDDDFEVARHEEKIRRHDVMAHVHAFGQAAPAAAGIIHYGATSCYVTDNTELILMRDALDLLIPKLAKVLYNLQQFALEWKNEPTLSFTHLQPAQISTVGKRAAGWAQDLLMDLNEFERVRAELKFRGAQGTTGTQASFLEIFGGDHEKCDKLNELLCQKAGFEECYDISTQTYTRKVDCLIANAVTGLGTTVTKIASDLRHLAFMKEVGEPREKGQIGSSAMAYKQNPMRSERIASLARVLQSKAATYQSTHSAQWMERSLDDSACRRIDIPEMFLLADAVAITLQNVTEGLVVFPLKIHSNIMAELPFMITENIIMRLVAMGVSRQEAHEQIRVLSFEASHQVQSLGKSNDLVERIKKTEFFKPIWADLDGMMKPELYIGRSAQLVDKFCGPGAVKSPSSVVIPISNMKFLTLAASVLTLFGGVEAKKSPFFILTGGSTVATGGGWGDALLNSTKKPAGGINIAKNGATTVSFRSQGLWDTALENVKSHKKDHEAIVTIQFGHNDQKTLTLEQYSDNLAVMIGEVKEAGGTPIIVTSLTRRTIKDGKVVENLNNERDAAIAVANQAGVKYLDLNTASTKYVNAIGQENADKYNEIEGDRTHLNFSGKLVFGRIVMDLLVEKRRDLARYIKTNKKLSQLIRDGIYATGAE</sequence>
<evidence type="ECO:0000256" key="3">
    <source>
        <dbReference type="ARBA" id="ARBA00004734"/>
    </source>
</evidence>
<dbReference type="InterPro" id="IPR013830">
    <property type="entry name" value="SGNH_hydro"/>
</dbReference>
<evidence type="ECO:0000256" key="12">
    <source>
        <dbReference type="RuleBase" id="RU361172"/>
    </source>
</evidence>
<keyword evidence="8 12" id="KW-0658">Purine biosynthesis</keyword>
<dbReference type="Pfam" id="PF13472">
    <property type="entry name" value="Lipase_GDSL_2"/>
    <property type="match status" value="1"/>
</dbReference>
<dbReference type="UniPathway" id="UPA00075">
    <property type="reaction ID" value="UER00336"/>
</dbReference>
<evidence type="ECO:0000256" key="1">
    <source>
        <dbReference type="ARBA" id="ARBA00000598"/>
    </source>
</evidence>
<gene>
    <name evidence="14" type="ORF">FPANT_9077</name>
</gene>
<evidence type="ECO:0000256" key="11">
    <source>
        <dbReference type="ARBA" id="ARBA00047513"/>
    </source>
</evidence>
<dbReference type="GO" id="GO:0070626">
    <property type="term" value="F:(S)-2-(5-amino-1-(5-phospho-D-ribosyl)imidazole-4-carboxamido) succinate lyase (fumarate-forming) activity"/>
    <property type="evidence" value="ECO:0007669"/>
    <property type="project" value="TreeGrafter"/>
</dbReference>
<dbReference type="GO" id="GO:0004018">
    <property type="term" value="F:N6-(1,2-dicarboxyethyl)AMP AMP-lyase (fumarate-forming) activity"/>
    <property type="evidence" value="ECO:0007669"/>
    <property type="project" value="InterPro"/>
</dbReference>
<dbReference type="GO" id="GO:0016787">
    <property type="term" value="F:hydrolase activity"/>
    <property type="evidence" value="ECO:0007669"/>
    <property type="project" value="InterPro"/>
</dbReference>
<dbReference type="GO" id="GO:0044208">
    <property type="term" value="P:'de novo' AMP biosynthetic process"/>
    <property type="evidence" value="ECO:0007669"/>
    <property type="project" value="UniProtKB-UniPathway"/>
</dbReference>
<comment type="subunit">
    <text evidence="5">Homotetramer. Residues from neighboring subunits contribute catalytic and substrate-binding residues to each active site.</text>
</comment>
<proteinExistence type="inferred from homology"/>
<dbReference type="PRINTS" id="PR00149">
    <property type="entry name" value="FUMRATELYASE"/>
</dbReference>
<comment type="pathway">
    <text evidence="2 12">Purine metabolism; IMP biosynthesis via de novo pathway; 5-amino-1-(5-phospho-D-ribosyl)imidazole-4-carboxamide from 5-amino-1-(5-phospho-D-ribosyl)imidazole-4-carboxylate: step 2/2.</text>
</comment>
<dbReference type="GO" id="GO:0006189">
    <property type="term" value="P:'de novo' IMP biosynthetic process"/>
    <property type="evidence" value="ECO:0007669"/>
    <property type="project" value="UniProtKB-UniPathway"/>
</dbReference>
<evidence type="ECO:0000313" key="14">
    <source>
        <dbReference type="EMBL" id="KAF5581073.1"/>
    </source>
</evidence>
<evidence type="ECO:0000256" key="4">
    <source>
        <dbReference type="ARBA" id="ARBA00008273"/>
    </source>
</evidence>
<dbReference type="CDD" id="cd01821">
    <property type="entry name" value="Rhamnogalacturan_acetylesterase_like"/>
    <property type="match status" value="1"/>
</dbReference>
<dbReference type="InterPro" id="IPR008948">
    <property type="entry name" value="L-Aspartase-like"/>
</dbReference>
<dbReference type="EC" id="4.3.2.2" evidence="6 12"/>
<dbReference type="InterPro" id="IPR000362">
    <property type="entry name" value="Fumarate_lyase_fam"/>
</dbReference>
<dbReference type="UniPathway" id="UPA00074">
    <property type="reaction ID" value="UER00132"/>
</dbReference>
<comment type="similarity">
    <text evidence="4 12">Belongs to the lyase 1 family. Adenylosuccinate lyase subfamily.</text>
</comment>
<feature type="domain" description="Adenylosuccinate lyase C-terminal" evidence="13">
    <location>
        <begin position="374"/>
        <end position="458"/>
    </location>
</feature>
<evidence type="ECO:0000256" key="9">
    <source>
        <dbReference type="ARBA" id="ARBA00023239"/>
    </source>
</evidence>
<comment type="caution">
    <text evidence="14">The sequence shown here is derived from an EMBL/GenBank/DDBJ whole genome shotgun (WGS) entry which is preliminary data.</text>
</comment>
<dbReference type="CDD" id="cd03302">
    <property type="entry name" value="Adenylsuccinate_lyase_2"/>
    <property type="match status" value="1"/>
</dbReference>
<evidence type="ECO:0000256" key="10">
    <source>
        <dbReference type="ARBA" id="ARBA00030717"/>
    </source>
</evidence>
<comment type="catalytic activity">
    <reaction evidence="1 12">
        <text>(2S)-2-[5-amino-1-(5-phospho-beta-D-ribosyl)imidazole-4-carboxamido]succinate = 5-amino-1-(5-phospho-beta-D-ribosyl)imidazole-4-carboxamide + fumarate</text>
        <dbReference type="Rhea" id="RHEA:23920"/>
        <dbReference type="ChEBI" id="CHEBI:29806"/>
        <dbReference type="ChEBI" id="CHEBI:58443"/>
        <dbReference type="ChEBI" id="CHEBI:58475"/>
        <dbReference type="EC" id="4.3.2.2"/>
    </reaction>
</comment>
<dbReference type="Gene3D" id="1.10.275.60">
    <property type="match status" value="1"/>
</dbReference>
<evidence type="ECO:0000256" key="2">
    <source>
        <dbReference type="ARBA" id="ARBA00004706"/>
    </source>
</evidence>
<comment type="catalytic activity">
    <reaction evidence="11 12">
        <text>N(6)-(1,2-dicarboxyethyl)-AMP = fumarate + AMP</text>
        <dbReference type="Rhea" id="RHEA:16853"/>
        <dbReference type="ChEBI" id="CHEBI:29806"/>
        <dbReference type="ChEBI" id="CHEBI:57567"/>
        <dbReference type="ChEBI" id="CHEBI:456215"/>
        <dbReference type="EC" id="4.3.2.2"/>
    </reaction>
</comment>
<dbReference type="Pfam" id="PF10397">
    <property type="entry name" value="ADSL_C"/>
    <property type="match status" value="1"/>
</dbReference>
<dbReference type="Gene3D" id="3.40.50.1110">
    <property type="entry name" value="SGNH hydrolase"/>
    <property type="match status" value="1"/>
</dbReference>
<name>A0A8H5KYH8_9HYPO</name>
<evidence type="ECO:0000256" key="5">
    <source>
        <dbReference type="ARBA" id="ARBA00011668"/>
    </source>
</evidence>
<evidence type="ECO:0000256" key="6">
    <source>
        <dbReference type="ARBA" id="ARBA00012339"/>
    </source>
</evidence>
<dbReference type="SUPFAM" id="SSF48557">
    <property type="entry name" value="L-aspartase-like"/>
    <property type="match status" value="1"/>
</dbReference>